<evidence type="ECO:0000256" key="2">
    <source>
        <dbReference type="SAM" id="Phobius"/>
    </source>
</evidence>
<dbReference type="AlphaFoldDB" id="A0AAN6Y5M7"/>
<feature type="transmembrane region" description="Helical" evidence="2">
    <location>
        <begin position="222"/>
        <end position="240"/>
    </location>
</feature>
<reference evidence="3" key="2">
    <citation type="submission" date="2023-05" db="EMBL/GenBank/DDBJ databases">
        <authorList>
            <consortium name="Lawrence Berkeley National Laboratory"/>
            <person name="Steindorff A."/>
            <person name="Hensen N."/>
            <person name="Bonometti L."/>
            <person name="Westerberg I."/>
            <person name="Brannstrom I.O."/>
            <person name="Guillou S."/>
            <person name="Cros-Aarteil S."/>
            <person name="Calhoun S."/>
            <person name="Haridas S."/>
            <person name="Kuo A."/>
            <person name="Mondo S."/>
            <person name="Pangilinan J."/>
            <person name="Riley R."/>
            <person name="Labutti K."/>
            <person name="Andreopoulos B."/>
            <person name="Lipzen A."/>
            <person name="Chen C."/>
            <person name="Yanf M."/>
            <person name="Daum C."/>
            <person name="Ng V."/>
            <person name="Clum A."/>
            <person name="Ohm R."/>
            <person name="Martin F."/>
            <person name="Silar P."/>
            <person name="Natvig D."/>
            <person name="Lalanne C."/>
            <person name="Gautier V."/>
            <person name="Ament-Velasquez S.L."/>
            <person name="Kruys A."/>
            <person name="Hutchinson M.I."/>
            <person name="Powell A.J."/>
            <person name="Barry K."/>
            <person name="Miller A.N."/>
            <person name="Grigoriev I.V."/>
            <person name="Debuchy R."/>
            <person name="Gladieux P."/>
            <person name="Thoren M.H."/>
            <person name="Johannesson H."/>
        </authorList>
    </citation>
    <scope>NUCLEOTIDE SEQUENCE</scope>
    <source>
        <strain evidence="3">PSN293</strain>
    </source>
</reference>
<keyword evidence="2" id="KW-0472">Membrane</keyword>
<feature type="transmembrane region" description="Helical" evidence="2">
    <location>
        <begin position="65"/>
        <end position="88"/>
    </location>
</feature>
<comment type="caution">
    <text evidence="3">The sequence shown here is derived from an EMBL/GenBank/DDBJ whole genome shotgun (WGS) entry which is preliminary data.</text>
</comment>
<protein>
    <submittedName>
        <fullName evidence="3">Uncharacterized protein</fullName>
    </submittedName>
</protein>
<proteinExistence type="predicted"/>
<accession>A0AAN6Y5M7</accession>
<keyword evidence="2" id="KW-0812">Transmembrane</keyword>
<organism evidence="3 4">
    <name type="scientific">Rhypophila decipiens</name>
    <dbReference type="NCBI Taxonomy" id="261697"/>
    <lineage>
        <taxon>Eukaryota</taxon>
        <taxon>Fungi</taxon>
        <taxon>Dikarya</taxon>
        <taxon>Ascomycota</taxon>
        <taxon>Pezizomycotina</taxon>
        <taxon>Sordariomycetes</taxon>
        <taxon>Sordariomycetidae</taxon>
        <taxon>Sordariales</taxon>
        <taxon>Naviculisporaceae</taxon>
        <taxon>Rhypophila</taxon>
    </lineage>
</organism>
<feature type="transmembrane region" description="Helical" evidence="2">
    <location>
        <begin position="443"/>
        <end position="468"/>
    </location>
</feature>
<evidence type="ECO:0000256" key="1">
    <source>
        <dbReference type="SAM" id="MobiDB-lite"/>
    </source>
</evidence>
<name>A0AAN6Y5M7_9PEZI</name>
<feature type="transmembrane region" description="Helical" evidence="2">
    <location>
        <begin position="619"/>
        <end position="639"/>
    </location>
</feature>
<dbReference type="EMBL" id="MU858123">
    <property type="protein sequence ID" value="KAK4212638.1"/>
    <property type="molecule type" value="Genomic_DNA"/>
</dbReference>
<evidence type="ECO:0000313" key="4">
    <source>
        <dbReference type="Proteomes" id="UP001301769"/>
    </source>
</evidence>
<feature type="transmembrane region" description="Helical" evidence="2">
    <location>
        <begin position="590"/>
        <end position="612"/>
    </location>
</feature>
<gene>
    <name evidence="3" type="ORF">QBC37DRAFT_483654</name>
</gene>
<reference evidence="3" key="1">
    <citation type="journal article" date="2023" name="Mol. Phylogenet. Evol.">
        <title>Genome-scale phylogeny and comparative genomics of the fungal order Sordariales.</title>
        <authorList>
            <person name="Hensen N."/>
            <person name="Bonometti L."/>
            <person name="Westerberg I."/>
            <person name="Brannstrom I.O."/>
            <person name="Guillou S."/>
            <person name="Cros-Aarteil S."/>
            <person name="Calhoun S."/>
            <person name="Haridas S."/>
            <person name="Kuo A."/>
            <person name="Mondo S."/>
            <person name="Pangilinan J."/>
            <person name="Riley R."/>
            <person name="LaButti K."/>
            <person name="Andreopoulos B."/>
            <person name="Lipzen A."/>
            <person name="Chen C."/>
            <person name="Yan M."/>
            <person name="Daum C."/>
            <person name="Ng V."/>
            <person name="Clum A."/>
            <person name="Steindorff A."/>
            <person name="Ohm R.A."/>
            <person name="Martin F."/>
            <person name="Silar P."/>
            <person name="Natvig D.O."/>
            <person name="Lalanne C."/>
            <person name="Gautier V."/>
            <person name="Ament-Velasquez S.L."/>
            <person name="Kruys A."/>
            <person name="Hutchinson M.I."/>
            <person name="Powell A.J."/>
            <person name="Barry K."/>
            <person name="Miller A.N."/>
            <person name="Grigoriev I.V."/>
            <person name="Debuchy R."/>
            <person name="Gladieux P."/>
            <person name="Hiltunen Thoren M."/>
            <person name="Johannesson H."/>
        </authorList>
    </citation>
    <scope>NUCLEOTIDE SEQUENCE</scope>
    <source>
        <strain evidence="3">PSN293</strain>
    </source>
</reference>
<feature type="transmembrane region" description="Helical" evidence="2">
    <location>
        <begin position="565"/>
        <end position="584"/>
    </location>
</feature>
<evidence type="ECO:0000313" key="3">
    <source>
        <dbReference type="EMBL" id="KAK4212638.1"/>
    </source>
</evidence>
<dbReference type="Proteomes" id="UP001301769">
    <property type="component" value="Unassembled WGS sequence"/>
</dbReference>
<sequence length="644" mass="73064">MSSTESLLTREQRPLPATPTRPYSEELGAPPLPTIEKDKPTWISRFTTDVVSDLRSTQWKTLGKWYLLGFWTYCLFTTAVVLPVYLYLIGMSSFPFEGLIETGLRSPGCLPNDAFDARSTTYNIFDPSGFFQITHGFGDLTFTQVKVIDLIWDIMVGRGGQTMLAYFSWKAFSTYFWLSMSTQPITYNSFWAIFLDRQPSLVGIYRVIRDFVSHQARRSKSIMIFVPFSMLFVLVFPIMMSAMTGYRPNLAGFVADTTNSLIPFEKFVLAAYVLHDGERVGYGRDFVVPFMFGVPFFEIRKQMTKTLGRSEAFQLTDDGYFAEASVRVCEQWRYREACELPWNVSQYVEQYGFYGLDNKTGKPAKIRTTWKGEFIPEPSLNISAFYIPPGSYFGHGWTDPETKTTPFADSSNLALNIQGTNTLYTLDYVQEHGSCQQQKSYQWGFSFLQVFLMAILLLIWTSGTYFTWLKAHKTLEKQVQLDEVDKEVPSEFKSALTFASTVQFEMAMAGKEKPELSLTNGQLHSAIQRDLHGGRIMSTTSEITTNIPEQYNPMKEIWSLCKRRWFIFPALVFTTLCMTTLVLLPIMTFFVAGAIVLIPLHTGFVFAISIGSTSRSRGFFAWAGFIGMLIGAVVGLMVITRGGA</sequence>
<keyword evidence="2" id="KW-1133">Transmembrane helix</keyword>
<keyword evidence="4" id="KW-1185">Reference proteome</keyword>
<feature type="region of interest" description="Disordered" evidence="1">
    <location>
        <begin position="1"/>
        <end position="36"/>
    </location>
</feature>